<feature type="region of interest" description="Disordered" evidence="1">
    <location>
        <begin position="15"/>
        <end position="34"/>
    </location>
</feature>
<dbReference type="WBParaSite" id="Gr19_v10_g1547.t1">
    <property type="protein sequence ID" value="Gr19_v10_g1547.t1"/>
    <property type="gene ID" value="Gr19_v10_g1547"/>
</dbReference>
<protein>
    <submittedName>
        <fullName evidence="3">Uncharacterized protein</fullName>
    </submittedName>
</protein>
<sequence length="345" mass="38500">MGAKRRIPMILHGIDRGAHRHRRPPRPSHQPTSPKFLLISIATIPLLILPRIGVATSESDVDALATEQKRGGARAFNFFAPDEKRGGARAFNFFAPDEKRGGARAFNFFAPDEKRGGARAFNLFVSDALPSSYEKRSGIQTFRDDYDEKQAGELKRAGGRLFRMADLPDGDDFVPEGKKRGGARPFYGGGYMDGTWKRAGGRYFIRHFDDSPFAGWMAKRGGGRAFFGDADGPFNSAGYWAPHFVLPINKHPRRSLLMGPLENFEDEAEQQRMDSSPSPFFTNNHNFDGRANGRKRGGARAFNGAEEMLSNVANLAKRGGGRNFNEMEDTEEYKEKRFGERIVSL</sequence>
<name>A0A914HB49_GLORO</name>
<evidence type="ECO:0000256" key="1">
    <source>
        <dbReference type="SAM" id="MobiDB-lite"/>
    </source>
</evidence>
<evidence type="ECO:0000313" key="3">
    <source>
        <dbReference type="WBParaSite" id="Gr19_v10_g1547.t1"/>
    </source>
</evidence>
<dbReference type="AlphaFoldDB" id="A0A914HB49"/>
<evidence type="ECO:0000313" key="2">
    <source>
        <dbReference type="Proteomes" id="UP000887572"/>
    </source>
</evidence>
<dbReference type="Proteomes" id="UP000887572">
    <property type="component" value="Unplaced"/>
</dbReference>
<keyword evidence="2" id="KW-1185">Reference proteome</keyword>
<feature type="compositionally biased region" description="Polar residues" evidence="1">
    <location>
        <begin position="273"/>
        <end position="286"/>
    </location>
</feature>
<organism evidence="2 3">
    <name type="scientific">Globodera rostochiensis</name>
    <name type="common">Golden nematode worm</name>
    <name type="synonym">Heterodera rostochiensis</name>
    <dbReference type="NCBI Taxonomy" id="31243"/>
    <lineage>
        <taxon>Eukaryota</taxon>
        <taxon>Metazoa</taxon>
        <taxon>Ecdysozoa</taxon>
        <taxon>Nematoda</taxon>
        <taxon>Chromadorea</taxon>
        <taxon>Rhabditida</taxon>
        <taxon>Tylenchina</taxon>
        <taxon>Tylenchomorpha</taxon>
        <taxon>Tylenchoidea</taxon>
        <taxon>Heteroderidae</taxon>
        <taxon>Heteroderinae</taxon>
        <taxon>Globodera</taxon>
    </lineage>
</organism>
<reference evidence="3" key="1">
    <citation type="submission" date="2022-11" db="UniProtKB">
        <authorList>
            <consortium name="WormBaseParasite"/>
        </authorList>
    </citation>
    <scope>IDENTIFICATION</scope>
</reference>
<accession>A0A914HB49</accession>
<proteinExistence type="predicted"/>
<feature type="region of interest" description="Disordered" evidence="1">
    <location>
        <begin position="273"/>
        <end position="297"/>
    </location>
</feature>